<dbReference type="Gene3D" id="3.40.50.720">
    <property type="entry name" value="NAD(P)-binding Rossmann-like Domain"/>
    <property type="match status" value="2"/>
</dbReference>
<evidence type="ECO:0000256" key="3">
    <source>
        <dbReference type="ARBA" id="ARBA00022692"/>
    </source>
</evidence>
<gene>
    <name evidence="13" type="ORF">CLUMA_CG003407</name>
</gene>
<comment type="function">
    <text evidence="9">Catalyzes the reduction of all-trans-retinal to all-trans-retinol in the presence of NADPH.</text>
</comment>
<dbReference type="OrthoDB" id="5840532at2759"/>
<dbReference type="AlphaFoldDB" id="A0A1J1HQN8"/>
<evidence type="ECO:0000256" key="12">
    <source>
        <dbReference type="SAM" id="Phobius"/>
    </source>
</evidence>
<organism evidence="13 14">
    <name type="scientific">Clunio marinus</name>
    <dbReference type="NCBI Taxonomy" id="568069"/>
    <lineage>
        <taxon>Eukaryota</taxon>
        <taxon>Metazoa</taxon>
        <taxon>Ecdysozoa</taxon>
        <taxon>Arthropoda</taxon>
        <taxon>Hexapoda</taxon>
        <taxon>Insecta</taxon>
        <taxon>Pterygota</taxon>
        <taxon>Neoptera</taxon>
        <taxon>Endopterygota</taxon>
        <taxon>Diptera</taxon>
        <taxon>Nematocera</taxon>
        <taxon>Chironomoidea</taxon>
        <taxon>Chironomidae</taxon>
        <taxon>Clunio</taxon>
    </lineage>
</organism>
<dbReference type="InterPro" id="IPR002347">
    <property type="entry name" value="SDR_fam"/>
</dbReference>
<dbReference type="PRINTS" id="PR00081">
    <property type="entry name" value="GDHRDH"/>
</dbReference>
<feature type="transmembrane region" description="Helical" evidence="12">
    <location>
        <begin position="20"/>
        <end position="41"/>
    </location>
</feature>
<keyword evidence="4" id="KW-0521">NADP</keyword>
<dbReference type="SUPFAM" id="SSF51735">
    <property type="entry name" value="NAD(P)-binding Rossmann-fold domains"/>
    <property type="match status" value="2"/>
</dbReference>
<dbReference type="FunFam" id="3.40.50.720:FF:000131">
    <property type="entry name" value="Short-chain dehydrogenase/reductase 3"/>
    <property type="match status" value="2"/>
</dbReference>
<evidence type="ECO:0000256" key="7">
    <source>
        <dbReference type="ARBA" id="ARBA00023098"/>
    </source>
</evidence>
<keyword evidence="5 12" id="KW-1133">Transmembrane helix</keyword>
<reference evidence="13 14" key="1">
    <citation type="submission" date="2015-04" db="EMBL/GenBank/DDBJ databases">
        <authorList>
            <person name="Syromyatnikov M.Y."/>
            <person name="Popov V.N."/>
        </authorList>
    </citation>
    <scope>NUCLEOTIDE SEQUENCE [LARGE SCALE GENOMIC DNA]</scope>
</reference>
<keyword evidence="6" id="KW-0560">Oxidoreductase</keyword>
<dbReference type="Proteomes" id="UP000183832">
    <property type="component" value="Unassembled WGS sequence"/>
</dbReference>
<dbReference type="PROSITE" id="PS00061">
    <property type="entry name" value="ADH_SHORT"/>
    <property type="match status" value="1"/>
</dbReference>
<accession>A0A1J1HQN8</accession>
<dbReference type="InterPro" id="IPR036291">
    <property type="entry name" value="NAD(P)-bd_dom_sf"/>
</dbReference>
<comment type="subcellular location">
    <subcellularLocation>
        <location evidence="1">Membrane</location>
        <topology evidence="1">Multi-pass membrane protein</topology>
    </subcellularLocation>
</comment>
<keyword evidence="8 12" id="KW-0472">Membrane</keyword>
<keyword evidence="14" id="KW-1185">Reference proteome</keyword>
<evidence type="ECO:0000256" key="1">
    <source>
        <dbReference type="ARBA" id="ARBA00004141"/>
    </source>
</evidence>
<evidence type="ECO:0000256" key="5">
    <source>
        <dbReference type="ARBA" id="ARBA00022989"/>
    </source>
</evidence>
<dbReference type="PANTHER" id="PTHR24322">
    <property type="entry name" value="PKSB"/>
    <property type="match status" value="1"/>
</dbReference>
<dbReference type="CDD" id="cd05339">
    <property type="entry name" value="17beta-HSDXI-like_SDR_c"/>
    <property type="match status" value="2"/>
</dbReference>
<sequence length="630" mass="71236">MENNNSDNQSNRQQNNPSVLIYNALVIVLDLAFLLVKFWFYTFRSFYRAFKGVNERDVSNDVVLITGSGHGIGKELALQYSALGSTVVCWDINEQMNQETVKTIKSRGGKAHGYTVDVTDRERVIETGNKVLTEIGDVTILVNNAGIMPQHEIFKHSEAEIRKLYEINTLAHYWMFQAFLPKMIEKNHGHIVSMSSIAGIVGLQNLVPYCGSKFAVRGHVEALKEELRLQSNGSSKIKFTCIYPYMVDTGLCKKVKIRFENFLRLLKPSVVASAIISAQRKGLGELTVPRYMFYLNNFLRLFPSEASNLVRDFFSSGVESDISVNIWETIFNVFYLVFEIIILQLKFWYRTIESAINLFTSEPRDVSGDIVLITGAGHGMGKELALQYSELGATIVCWDINEQLNLETVKLIKSKGRKAHGYTVDVTNREKVLETGSKVQKDVGTVTILVNNAGIMPSHDLLKHTENEIRKTIDINLVAHFWMYEAFLPKMIENNHGHIVALSSMAGVMGFQNLVPYCGTKFAVKGVQEALSEELRCKSNGTSKIKFTTIFPYMVDTGLCKKVKIRFQSLMPMINPKDAAAEIIFAQRKGIEEMSLPRHLLYMNAYFRNFPNKANILVKDFLQAFVESDL</sequence>
<dbReference type="PRINTS" id="PR00080">
    <property type="entry name" value="SDRFAMILY"/>
</dbReference>
<proteinExistence type="inferred from homology"/>
<evidence type="ECO:0000256" key="11">
    <source>
        <dbReference type="ARBA" id="ARBA00082544"/>
    </source>
</evidence>
<dbReference type="GO" id="GO:0016020">
    <property type="term" value="C:membrane"/>
    <property type="evidence" value="ECO:0007669"/>
    <property type="project" value="UniProtKB-SubCell"/>
</dbReference>
<dbReference type="GO" id="GO:0052650">
    <property type="term" value="F:all-trans-retinol dehydrogenase (NADP+) activity"/>
    <property type="evidence" value="ECO:0007669"/>
    <property type="project" value="UniProtKB-ARBA"/>
</dbReference>
<comment type="similarity">
    <text evidence="2">Belongs to the short-chain dehydrogenases/reductases (SDR) family.</text>
</comment>
<evidence type="ECO:0000256" key="2">
    <source>
        <dbReference type="ARBA" id="ARBA00006484"/>
    </source>
</evidence>
<name>A0A1J1HQN8_9DIPT</name>
<evidence type="ECO:0000313" key="13">
    <source>
        <dbReference type="EMBL" id="CRK89700.1"/>
    </source>
</evidence>
<evidence type="ECO:0000256" key="10">
    <source>
        <dbReference type="ARBA" id="ARBA00068717"/>
    </source>
</evidence>
<protein>
    <recommendedName>
        <fullName evidence="10">Short-chain dehydrogenase/reductase 3</fullName>
    </recommendedName>
    <alternativeName>
        <fullName evidence="11">Retinal short-chain dehydrogenase/reductase 1</fullName>
    </alternativeName>
</protein>
<evidence type="ECO:0000256" key="8">
    <source>
        <dbReference type="ARBA" id="ARBA00023136"/>
    </source>
</evidence>
<evidence type="ECO:0000313" key="14">
    <source>
        <dbReference type="Proteomes" id="UP000183832"/>
    </source>
</evidence>
<evidence type="ECO:0000256" key="4">
    <source>
        <dbReference type="ARBA" id="ARBA00022857"/>
    </source>
</evidence>
<dbReference type="EMBL" id="CVRI01000014">
    <property type="protein sequence ID" value="CRK89700.1"/>
    <property type="molecule type" value="Genomic_DNA"/>
</dbReference>
<dbReference type="GO" id="GO:0005811">
    <property type="term" value="C:lipid droplet"/>
    <property type="evidence" value="ECO:0007669"/>
    <property type="project" value="TreeGrafter"/>
</dbReference>
<keyword evidence="3 12" id="KW-0812">Transmembrane</keyword>
<dbReference type="InterPro" id="IPR020904">
    <property type="entry name" value="Sc_DH/Rdtase_CS"/>
</dbReference>
<keyword evidence="7" id="KW-0443">Lipid metabolism</keyword>
<dbReference type="PANTHER" id="PTHR24322:SF736">
    <property type="entry name" value="RETINOL DEHYDROGENASE 10"/>
    <property type="match status" value="1"/>
</dbReference>
<evidence type="ECO:0000256" key="9">
    <source>
        <dbReference type="ARBA" id="ARBA00059620"/>
    </source>
</evidence>
<evidence type="ECO:0000256" key="6">
    <source>
        <dbReference type="ARBA" id="ARBA00023002"/>
    </source>
</evidence>
<dbReference type="STRING" id="568069.A0A1J1HQN8"/>
<dbReference type="Pfam" id="PF00106">
    <property type="entry name" value="adh_short"/>
    <property type="match status" value="2"/>
</dbReference>